<feature type="transmembrane region" description="Helical" evidence="7">
    <location>
        <begin position="75"/>
        <end position="95"/>
    </location>
</feature>
<dbReference type="Pfam" id="PF00854">
    <property type="entry name" value="PTR2"/>
    <property type="match status" value="1"/>
</dbReference>
<dbReference type="PANTHER" id="PTHR11654">
    <property type="entry name" value="OLIGOPEPTIDE TRANSPORTER-RELATED"/>
    <property type="match status" value="1"/>
</dbReference>
<evidence type="ECO:0000256" key="2">
    <source>
        <dbReference type="ARBA" id="ARBA00005982"/>
    </source>
</evidence>
<keyword evidence="9" id="KW-1185">Reference proteome</keyword>
<name>A0AAV6XHB6_9LAMI</name>
<proteinExistence type="inferred from homology"/>
<evidence type="ECO:0000313" key="8">
    <source>
        <dbReference type="EMBL" id="KAG8381858.1"/>
    </source>
</evidence>
<comment type="subcellular location">
    <subcellularLocation>
        <location evidence="1">Membrane</location>
        <topology evidence="1">Multi-pass membrane protein</topology>
    </subcellularLocation>
</comment>
<dbReference type="PROSITE" id="PS01022">
    <property type="entry name" value="PTR2_1"/>
    <property type="match status" value="1"/>
</dbReference>
<evidence type="ECO:0000256" key="4">
    <source>
        <dbReference type="ARBA" id="ARBA00022989"/>
    </source>
</evidence>
<dbReference type="CDD" id="cd17416">
    <property type="entry name" value="MFS_NPF1_2"/>
    <property type="match status" value="1"/>
</dbReference>
<comment type="similarity">
    <text evidence="6">Belongs to the major facilitator superfamily. Phosphate:H(+) symporter (TC 2.A.1.9) family.</text>
</comment>
<feature type="transmembrane region" description="Helical" evidence="7">
    <location>
        <begin position="102"/>
        <end position="125"/>
    </location>
</feature>
<keyword evidence="3 7" id="KW-0812">Transmembrane</keyword>
<evidence type="ECO:0000256" key="7">
    <source>
        <dbReference type="SAM" id="Phobius"/>
    </source>
</evidence>
<evidence type="ECO:0000313" key="9">
    <source>
        <dbReference type="Proteomes" id="UP000826271"/>
    </source>
</evidence>
<sequence>MENCLEEKNTTEVGVELEPLLEDNNTDEQKGGLRRTLPFIIGFDAFEKIATYGLMPNMALYLMNEFHMEMSSASTLLFFWSASINFMPLIGAIIADSFLGRFYTIGFGSAIYLMGIILLWSTTIIPQTRPTPCDPSSITCSSPTILQITFLCASLGLISIGAGGIRSSSFVFGVDQLKKGGSKTQCSLKESYFSWYYASYMLSVLISLTCVVYIQENAGWAVGFAVPLVLMLIGVVLFFSASPFYVKLKSRTSLATGFVQVIVASYRNRHLKLSDDTNYVWHCKNGSTHVFPSEKLGFLNNACIVRDPVKDFTCDGIVKDPWSLCTVDQVEELKSLLGIIPIWSTGMIMNINGSQNAFPVLQATSMDRSITSSFAIPAASFNVFVVIAVILWVLLYDRIFLPLASRFMGRPVHVSTRTRMGLGIFLSSLAMIESAIVEAARRARAINEGSLDHPLAGVHMSAVWLIPQNILMGFAEGSNAIAQNEFFFSELPRSMSSIATTMNGIGVCLANLLASMIMNIVDGISKAKGGESWISSNINKGHYDYYYMLLAGLSLCNMVYFIVCTSAYGPFKEERTREEKDDMY</sequence>
<dbReference type="AlphaFoldDB" id="A0AAV6XHB6"/>
<comment type="similarity">
    <text evidence="2">Belongs to the major facilitator superfamily. Proton-dependent oligopeptide transporter (POT/PTR) (TC 2.A.17) family.</text>
</comment>
<feature type="transmembrane region" description="Helical" evidence="7">
    <location>
        <begin position="416"/>
        <end position="437"/>
    </location>
</feature>
<feature type="transmembrane region" description="Helical" evidence="7">
    <location>
        <begin position="145"/>
        <end position="174"/>
    </location>
</feature>
<dbReference type="SUPFAM" id="SSF103473">
    <property type="entry name" value="MFS general substrate transporter"/>
    <property type="match status" value="1"/>
</dbReference>
<keyword evidence="4 7" id="KW-1133">Transmembrane helix</keyword>
<dbReference type="InterPro" id="IPR000109">
    <property type="entry name" value="POT_fam"/>
</dbReference>
<gene>
    <name evidence="8" type="ORF">BUALT_Bualt05G0016500</name>
</gene>
<dbReference type="Proteomes" id="UP000826271">
    <property type="component" value="Unassembled WGS sequence"/>
</dbReference>
<dbReference type="InterPro" id="IPR036259">
    <property type="entry name" value="MFS_trans_sf"/>
</dbReference>
<accession>A0AAV6XHB6</accession>
<reference evidence="8" key="1">
    <citation type="submission" date="2019-10" db="EMBL/GenBank/DDBJ databases">
        <authorList>
            <person name="Zhang R."/>
            <person name="Pan Y."/>
            <person name="Wang J."/>
            <person name="Ma R."/>
            <person name="Yu S."/>
        </authorList>
    </citation>
    <scope>NUCLEOTIDE SEQUENCE</scope>
    <source>
        <strain evidence="8">LA-IB0</strain>
        <tissue evidence="8">Leaf</tissue>
    </source>
</reference>
<feature type="transmembrane region" description="Helical" evidence="7">
    <location>
        <begin position="220"/>
        <end position="241"/>
    </location>
</feature>
<evidence type="ECO:0000256" key="5">
    <source>
        <dbReference type="ARBA" id="ARBA00023136"/>
    </source>
</evidence>
<keyword evidence="5 7" id="KW-0472">Membrane</keyword>
<dbReference type="EMBL" id="WHWC01000005">
    <property type="protein sequence ID" value="KAG8381858.1"/>
    <property type="molecule type" value="Genomic_DNA"/>
</dbReference>
<feature type="transmembrane region" description="Helical" evidence="7">
    <location>
        <begin position="195"/>
        <end position="214"/>
    </location>
</feature>
<protein>
    <submittedName>
        <fullName evidence="8">Uncharacterized protein</fullName>
    </submittedName>
</protein>
<feature type="transmembrane region" description="Helical" evidence="7">
    <location>
        <begin position="503"/>
        <end position="525"/>
    </location>
</feature>
<dbReference type="GO" id="GO:0022857">
    <property type="term" value="F:transmembrane transporter activity"/>
    <property type="evidence" value="ECO:0007669"/>
    <property type="project" value="InterPro"/>
</dbReference>
<evidence type="ECO:0000256" key="1">
    <source>
        <dbReference type="ARBA" id="ARBA00004141"/>
    </source>
</evidence>
<comment type="caution">
    <text evidence="8">The sequence shown here is derived from an EMBL/GenBank/DDBJ whole genome shotgun (WGS) entry which is preliminary data.</text>
</comment>
<dbReference type="Gene3D" id="1.20.1250.20">
    <property type="entry name" value="MFS general substrate transporter like domains"/>
    <property type="match status" value="1"/>
</dbReference>
<feature type="transmembrane region" description="Helical" evidence="7">
    <location>
        <begin position="37"/>
        <end position="55"/>
    </location>
</feature>
<dbReference type="GO" id="GO:0016020">
    <property type="term" value="C:membrane"/>
    <property type="evidence" value="ECO:0007669"/>
    <property type="project" value="UniProtKB-SubCell"/>
</dbReference>
<feature type="transmembrane region" description="Helical" evidence="7">
    <location>
        <begin position="545"/>
        <end position="568"/>
    </location>
</feature>
<organism evidence="8 9">
    <name type="scientific">Buddleja alternifolia</name>
    <dbReference type="NCBI Taxonomy" id="168488"/>
    <lineage>
        <taxon>Eukaryota</taxon>
        <taxon>Viridiplantae</taxon>
        <taxon>Streptophyta</taxon>
        <taxon>Embryophyta</taxon>
        <taxon>Tracheophyta</taxon>
        <taxon>Spermatophyta</taxon>
        <taxon>Magnoliopsida</taxon>
        <taxon>eudicotyledons</taxon>
        <taxon>Gunneridae</taxon>
        <taxon>Pentapetalae</taxon>
        <taxon>asterids</taxon>
        <taxon>lamiids</taxon>
        <taxon>Lamiales</taxon>
        <taxon>Scrophulariaceae</taxon>
        <taxon>Buddlejeae</taxon>
        <taxon>Buddleja</taxon>
    </lineage>
</organism>
<dbReference type="InterPro" id="IPR018456">
    <property type="entry name" value="PTR2_symporter_CS"/>
</dbReference>
<feature type="transmembrane region" description="Helical" evidence="7">
    <location>
        <begin position="374"/>
        <end position="396"/>
    </location>
</feature>
<dbReference type="GO" id="GO:0006857">
    <property type="term" value="P:oligopeptide transport"/>
    <property type="evidence" value="ECO:0007669"/>
    <property type="project" value="InterPro"/>
</dbReference>
<evidence type="ECO:0000256" key="3">
    <source>
        <dbReference type="ARBA" id="ARBA00022692"/>
    </source>
</evidence>
<evidence type="ECO:0000256" key="6">
    <source>
        <dbReference type="ARBA" id="ARBA00044504"/>
    </source>
</evidence>